<dbReference type="Pfam" id="PF26137">
    <property type="entry name" value="Toxin_SdpC"/>
    <property type="match status" value="1"/>
</dbReference>
<evidence type="ECO:0000313" key="2">
    <source>
        <dbReference type="EMBL" id="AZZ57125.1"/>
    </source>
</evidence>
<dbReference type="AlphaFoldDB" id="A0AAD1AHA3"/>
<gene>
    <name evidence="2" type="ORF">C7V51_15550</name>
</gene>
<dbReference type="InterPro" id="IPR023888">
    <property type="entry name" value="SdpC-like"/>
</dbReference>
<dbReference type="EMBL" id="CP028130">
    <property type="protein sequence ID" value="AZZ57125.1"/>
    <property type="molecule type" value="Genomic_DNA"/>
</dbReference>
<feature type="signal peptide" evidence="1">
    <location>
        <begin position="1"/>
        <end position="23"/>
    </location>
</feature>
<reference evidence="2 3" key="1">
    <citation type="submission" date="2018-03" db="EMBL/GenBank/DDBJ databases">
        <title>Bacteriophage NCPPB3778 and a type I-E CRISPR drive the evolution of the US Biological Select Agent, Rathayibacter toxicus.</title>
        <authorList>
            <person name="Davis E.W.II."/>
            <person name="Tabima J.F."/>
            <person name="Weisberg A.J."/>
            <person name="Dantas Lopes L."/>
            <person name="Wiseman M.S."/>
            <person name="Wiseman M.S."/>
            <person name="Pupko T."/>
            <person name="Belcher M.S."/>
            <person name="Sechler A.J."/>
            <person name="Tancos M.A."/>
            <person name="Schroeder B.K."/>
            <person name="Murray T.D."/>
            <person name="Luster D.G."/>
            <person name="Schneider W.L."/>
            <person name="Rogers E."/>
            <person name="Andreote F.D."/>
            <person name="Grunwald N.J."/>
            <person name="Putnam M.L."/>
            <person name="Chang J.H."/>
        </authorList>
    </citation>
    <scope>NUCLEOTIDE SEQUENCE [LARGE SCALE GENOMIC DNA]</scope>
    <source>
        <strain evidence="2 3">NCCPB 2253</strain>
    </source>
</reference>
<sequence>MNKRIIALVVAAATVIGTVSIMAVCQPDATSASAATVEGATDPALRGHKVFEALFFLQGGDSTRALLKNADVSSLTDDEIETVLQEVATPESVAKVQHIEEELIASDAKYFSRLGATVLDGDPVKVQQDLTSAYDQMLQTPTMAEAVQSLEAEKTHVPGEVGTDCGVAVVVALGAVIAVTAVAAVNYALAANIALGFNVAAGTNVAYQNNAVETKSAVVASTSDRFSDGVVAAVIEQFGR</sequence>
<evidence type="ECO:0008006" key="4">
    <source>
        <dbReference type="Google" id="ProtNLM"/>
    </source>
</evidence>
<dbReference type="Proteomes" id="UP000283946">
    <property type="component" value="Chromosome"/>
</dbReference>
<accession>A0AAD1AHA3</accession>
<dbReference type="KEGG" id="ria:C7V51_15550"/>
<protein>
    <recommendedName>
        <fullName evidence="4">SdpC family antimicrobial peptide</fullName>
    </recommendedName>
</protein>
<organism evidence="2 3">
    <name type="scientific">Rathayibacter iranicus</name>
    <dbReference type="NCBI Taxonomy" id="59737"/>
    <lineage>
        <taxon>Bacteria</taxon>
        <taxon>Bacillati</taxon>
        <taxon>Actinomycetota</taxon>
        <taxon>Actinomycetes</taxon>
        <taxon>Micrococcales</taxon>
        <taxon>Microbacteriaceae</taxon>
        <taxon>Rathayibacter</taxon>
    </lineage>
</organism>
<dbReference type="RefSeq" id="WP_104266364.1">
    <property type="nucleotide sequence ID" value="NZ_CP028130.1"/>
</dbReference>
<evidence type="ECO:0000256" key="1">
    <source>
        <dbReference type="SAM" id="SignalP"/>
    </source>
</evidence>
<evidence type="ECO:0000313" key="3">
    <source>
        <dbReference type="Proteomes" id="UP000283946"/>
    </source>
</evidence>
<keyword evidence="1" id="KW-0732">Signal</keyword>
<name>A0AAD1AHA3_9MICO</name>
<feature type="chain" id="PRO_5042223856" description="SdpC family antimicrobial peptide" evidence="1">
    <location>
        <begin position="24"/>
        <end position="240"/>
    </location>
</feature>
<proteinExistence type="predicted"/>